<reference evidence="2 3" key="1">
    <citation type="submission" date="2018-11" db="EMBL/GenBank/DDBJ databases">
        <authorList>
            <consortium name="Pathogen Informatics"/>
        </authorList>
    </citation>
    <scope>NUCLEOTIDE SEQUENCE [LARGE SCALE GENOMIC DNA]</scope>
</reference>
<gene>
    <name evidence="2" type="ORF">WBA_LOCUS598</name>
</gene>
<evidence type="ECO:0000313" key="3">
    <source>
        <dbReference type="Proteomes" id="UP000270924"/>
    </source>
</evidence>
<proteinExistence type="predicted"/>
<sequence length="209" mass="23642">MVGGFKVGTFLAYTDIDESLIPNIPDTPVLPAPFFWQRGGNYSLKRRYVPGENQFFPEGGYEIHDGMGGVRNYDLDQVIIHPRFAKHKQAIKLMEEGPERETIVGEVEIVTDEAPKEPGKRGRKPLNDLERQRREQEKIERAQRSGGLRGRPKSNTPKKEPKQPTGGKRGRRPLDPAIKAKREAEKAAKRLITKGLRGRPKSKKPENAE</sequence>
<protein>
    <submittedName>
        <fullName evidence="2">Uncharacterized protein</fullName>
    </submittedName>
</protein>
<evidence type="ECO:0000313" key="2">
    <source>
        <dbReference type="EMBL" id="VDM07212.1"/>
    </source>
</evidence>
<dbReference type="AlphaFoldDB" id="A0A3P7F9L5"/>
<dbReference type="Proteomes" id="UP000270924">
    <property type="component" value="Unassembled WGS sequence"/>
</dbReference>
<feature type="region of interest" description="Disordered" evidence="1">
    <location>
        <begin position="106"/>
        <end position="209"/>
    </location>
</feature>
<dbReference type="InParanoid" id="A0A3P7F9L5"/>
<evidence type="ECO:0000256" key="1">
    <source>
        <dbReference type="SAM" id="MobiDB-lite"/>
    </source>
</evidence>
<dbReference type="EMBL" id="UYWW01000088">
    <property type="protein sequence ID" value="VDM07212.1"/>
    <property type="molecule type" value="Genomic_DNA"/>
</dbReference>
<keyword evidence="3" id="KW-1185">Reference proteome</keyword>
<feature type="compositionally biased region" description="Basic residues" evidence="1">
    <location>
        <begin position="189"/>
        <end position="202"/>
    </location>
</feature>
<accession>A0A3P7F9L5</accession>
<feature type="compositionally biased region" description="Basic and acidic residues" evidence="1">
    <location>
        <begin position="113"/>
        <end position="143"/>
    </location>
</feature>
<organism evidence="2 3">
    <name type="scientific">Wuchereria bancrofti</name>
    <dbReference type="NCBI Taxonomy" id="6293"/>
    <lineage>
        <taxon>Eukaryota</taxon>
        <taxon>Metazoa</taxon>
        <taxon>Ecdysozoa</taxon>
        <taxon>Nematoda</taxon>
        <taxon>Chromadorea</taxon>
        <taxon>Rhabditida</taxon>
        <taxon>Spirurina</taxon>
        <taxon>Spiruromorpha</taxon>
        <taxon>Filarioidea</taxon>
        <taxon>Onchocercidae</taxon>
        <taxon>Wuchereria</taxon>
    </lineage>
</organism>
<name>A0A3P7F9L5_WUCBA</name>
<feature type="compositionally biased region" description="Basic and acidic residues" evidence="1">
    <location>
        <begin position="172"/>
        <end position="188"/>
    </location>
</feature>